<evidence type="ECO:0000259" key="3">
    <source>
        <dbReference type="PROSITE" id="PS51724"/>
    </source>
</evidence>
<dbReference type="InterPro" id="IPR007730">
    <property type="entry name" value="SPOR-like_dom"/>
</dbReference>
<dbReference type="PROSITE" id="PS51724">
    <property type="entry name" value="SPOR"/>
    <property type="match status" value="1"/>
</dbReference>
<keyword evidence="2" id="KW-0472">Membrane</keyword>
<organism evidence="4 5">
    <name type="scientific">Meridianimarinicoccus roseus</name>
    <dbReference type="NCBI Taxonomy" id="2072018"/>
    <lineage>
        <taxon>Bacteria</taxon>
        <taxon>Pseudomonadati</taxon>
        <taxon>Pseudomonadota</taxon>
        <taxon>Alphaproteobacteria</taxon>
        <taxon>Rhodobacterales</taxon>
        <taxon>Paracoccaceae</taxon>
        <taxon>Meridianimarinicoccus</taxon>
    </lineage>
</organism>
<dbReference type="AlphaFoldDB" id="A0A2V2LCP1"/>
<dbReference type="OrthoDB" id="8479416at2"/>
<dbReference type="Gene3D" id="3.30.70.1070">
    <property type="entry name" value="Sporulation related repeat"/>
    <property type="match status" value="1"/>
</dbReference>
<accession>A0A2V2LCP1</accession>
<proteinExistence type="predicted"/>
<protein>
    <submittedName>
        <fullName evidence="4">SPOR domain-containing protein</fullName>
    </submittedName>
</protein>
<sequence length="286" mass="29388">MAYPEAFGNDPDAQGAIAVSGSRIMGWLGALSSVALLAGLGVWVHDLATRDARAVPVVRAMEGPARVQPADPGGFEAAHQGFAVNAVASDTPVPPVGERVVIAPEPVGPSVEDIGVPVATAPPPDPATSLRNAIDGALSEVLGTGVLPAPDSGDGAAPAPEAMDLRPRPQKRPDLDIVTRAVPTAALPSIATRPEAIDPDLIPPGTRLVQLGSFDTEDGALSAWGDLSGRFGDYMAPKSRVIEVADLGGQTVYRLQAYGFEGLSDARSFCAVLLAEKADCIPALKR</sequence>
<feature type="compositionally biased region" description="Low complexity" evidence="1">
    <location>
        <begin position="149"/>
        <end position="160"/>
    </location>
</feature>
<dbReference type="InterPro" id="IPR036680">
    <property type="entry name" value="SPOR-like_sf"/>
</dbReference>
<evidence type="ECO:0000256" key="2">
    <source>
        <dbReference type="SAM" id="Phobius"/>
    </source>
</evidence>
<reference evidence="4 5" key="1">
    <citation type="submission" date="2018-05" db="EMBL/GenBank/DDBJ databases">
        <title>Rhodobacteraceae gen. nov., sp. nov. isolated from sea water.</title>
        <authorList>
            <person name="Ren Y."/>
        </authorList>
    </citation>
    <scope>NUCLEOTIDE SEQUENCE [LARGE SCALE GENOMIC DNA]</scope>
    <source>
        <strain evidence="4 5">TG-679</strain>
    </source>
</reference>
<evidence type="ECO:0000313" key="5">
    <source>
        <dbReference type="Proteomes" id="UP000245680"/>
    </source>
</evidence>
<dbReference type="GO" id="GO:0042834">
    <property type="term" value="F:peptidoglycan binding"/>
    <property type="evidence" value="ECO:0007669"/>
    <property type="project" value="InterPro"/>
</dbReference>
<feature type="transmembrane region" description="Helical" evidence="2">
    <location>
        <begin position="24"/>
        <end position="44"/>
    </location>
</feature>
<keyword evidence="5" id="KW-1185">Reference proteome</keyword>
<keyword evidence="2" id="KW-0812">Transmembrane</keyword>
<feature type="domain" description="SPOR" evidence="3">
    <location>
        <begin position="201"/>
        <end position="286"/>
    </location>
</feature>
<dbReference type="Pfam" id="PF05036">
    <property type="entry name" value="SPOR"/>
    <property type="match status" value="1"/>
</dbReference>
<dbReference type="Proteomes" id="UP000245680">
    <property type="component" value="Unassembled WGS sequence"/>
</dbReference>
<comment type="caution">
    <text evidence="4">The sequence shown here is derived from an EMBL/GenBank/DDBJ whole genome shotgun (WGS) entry which is preliminary data.</text>
</comment>
<keyword evidence="2" id="KW-1133">Transmembrane helix</keyword>
<dbReference type="EMBL" id="QGKU01000030">
    <property type="protein sequence ID" value="PWR03115.1"/>
    <property type="molecule type" value="Genomic_DNA"/>
</dbReference>
<evidence type="ECO:0000256" key="1">
    <source>
        <dbReference type="SAM" id="MobiDB-lite"/>
    </source>
</evidence>
<dbReference type="RefSeq" id="WP_109811149.1">
    <property type="nucleotide sequence ID" value="NZ_QGKU01000030.1"/>
</dbReference>
<gene>
    <name evidence="4" type="ORF">DKT77_07810</name>
</gene>
<name>A0A2V2LCP1_9RHOB</name>
<feature type="region of interest" description="Disordered" evidence="1">
    <location>
        <begin position="149"/>
        <end position="170"/>
    </location>
</feature>
<evidence type="ECO:0000313" key="4">
    <source>
        <dbReference type="EMBL" id="PWR03115.1"/>
    </source>
</evidence>